<protein>
    <submittedName>
        <fullName evidence="2">(northern house mosquito) hypothetical protein</fullName>
    </submittedName>
</protein>
<sequence>MTYSPGESDRQNVAYFAASSGTKPSSSSGRRAPTDAQLTTIARFQPPNEGPTISREESARAVQNRATHAEVFFHDLLLSRREQHYFATGGGNGCGRLCACSVARLACGEFGFERGVFFCFCTCTLRGVCLF</sequence>
<dbReference type="EMBL" id="HBUE01012395">
    <property type="protein sequence ID" value="CAG6449134.1"/>
    <property type="molecule type" value="Transcribed_RNA"/>
</dbReference>
<feature type="compositionally biased region" description="Low complexity" evidence="1">
    <location>
        <begin position="19"/>
        <end position="28"/>
    </location>
</feature>
<accession>A0A8D8A4E9</accession>
<organism evidence="2">
    <name type="scientific">Culex pipiens</name>
    <name type="common">House mosquito</name>
    <dbReference type="NCBI Taxonomy" id="7175"/>
    <lineage>
        <taxon>Eukaryota</taxon>
        <taxon>Metazoa</taxon>
        <taxon>Ecdysozoa</taxon>
        <taxon>Arthropoda</taxon>
        <taxon>Hexapoda</taxon>
        <taxon>Insecta</taxon>
        <taxon>Pterygota</taxon>
        <taxon>Neoptera</taxon>
        <taxon>Endopterygota</taxon>
        <taxon>Diptera</taxon>
        <taxon>Nematocera</taxon>
        <taxon>Culicoidea</taxon>
        <taxon>Culicidae</taxon>
        <taxon>Culicinae</taxon>
        <taxon>Culicini</taxon>
        <taxon>Culex</taxon>
        <taxon>Culex</taxon>
    </lineage>
</organism>
<evidence type="ECO:0000256" key="1">
    <source>
        <dbReference type="SAM" id="MobiDB-lite"/>
    </source>
</evidence>
<evidence type="ECO:0000313" key="2">
    <source>
        <dbReference type="EMBL" id="CAG6449134.1"/>
    </source>
</evidence>
<feature type="region of interest" description="Disordered" evidence="1">
    <location>
        <begin position="1"/>
        <end position="34"/>
    </location>
</feature>
<proteinExistence type="predicted"/>
<name>A0A8D8A4E9_CULPI</name>
<reference evidence="2" key="1">
    <citation type="submission" date="2021-05" db="EMBL/GenBank/DDBJ databases">
        <authorList>
            <person name="Alioto T."/>
            <person name="Alioto T."/>
            <person name="Gomez Garrido J."/>
        </authorList>
    </citation>
    <scope>NUCLEOTIDE SEQUENCE</scope>
</reference>
<dbReference type="AlphaFoldDB" id="A0A8D8A4E9"/>